<evidence type="ECO:0000313" key="13">
    <source>
        <dbReference type="Proteomes" id="UP000428803"/>
    </source>
</evidence>
<comment type="subunit">
    <text evidence="5 10">Heterodimer of LeuC and LeuD.</text>
</comment>
<dbReference type="Pfam" id="PF00694">
    <property type="entry name" value="Aconitase_C"/>
    <property type="match status" value="1"/>
</dbReference>
<dbReference type="InterPro" id="IPR015928">
    <property type="entry name" value="Aconitase/3IPM_dehydase_swvl"/>
</dbReference>
<dbReference type="InterPro" id="IPR033940">
    <property type="entry name" value="IPMI_Swivel"/>
</dbReference>
<comment type="similarity">
    <text evidence="4 10">Belongs to the LeuD family. LeuD type 1 subfamily.</text>
</comment>
<accession>A0A6I6LAL6</accession>
<gene>
    <name evidence="10 12" type="primary">leuD</name>
    <name evidence="12" type="ORF">EUU25_11310</name>
</gene>
<dbReference type="InterPro" id="IPR000573">
    <property type="entry name" value="AconitaseA/IPMdHydase_ssu_swvl"/>
</dbReference>
<comment type="function">
    <text evidence="2 10">Catalyzes the isomerization between 2-isopropylmalate and 3-isopropylmalate, via the formation of 2-isopropylmaleate.</text>
</comment>
<evidence type="ECO:0000256" key="9">
    <source>
        <dbReference type="ARBA" id="ARBA00023304"/>
    </source>
</evidence>
<sequence length="197" mass="21373">MQPISTVEGRAYPLGLKNVDTDIIIPAEWLKTISRTGLGKGAFQSLRAVEGNVFDDPEFTGSPILIAGDNFGCGSSREHAAWAMADLGISAVIAPSFSDIFSGNAFKNGLLAIVLPQTAIDRLLEVAKTDPIHIDLETQTVTTPFQDRFEFEIDPFRKYCLLNGVDEIGLTLESSDAIGSYESRLAQDRPWLVPSAV</sequence>
<organism evidence="12 13">
    <name type="scientific">Sphingorhabdus lacus</name>
    <dbReference type="NCBI Taxonomy" id="392610"/>
    <lineage>
        <taxon>Bacteria</taxon>
        <taxon>Pseudomonadati</taxon>
        <taxon>Pseudomonadota</taxon>
        <taxon>Alphaproteobacteria</taxon>
        <taxon>Sphingomonadales</taxon>
        <taxon>Sphingomonadaceae</taxon>
        <taxon>Sphingorhabdus</taxon>
    </lineage>
</organism>
<name>A0A6I6LAL6_9SPHN</name>
<proteinExistence type="inferred from homology"/>
<feature type="domain" description="Aconitase A/isopropylmalate dehydratase small subunit swivel" evidence="11">
    <location>
        <begin position="1"/>
        <end position="117"/>
    </location>
</feature>
<evidence type="ECO:0000256" key="6">
    <source>
        <dbReference type="ARBA" id="ARBA00022430"/>
    </source>
</evidence>
<dbReference type="EMBL" id="CP035733">
    <property type="protein sequence ID" value="QGY81147.1"/>
    <property type="molecule type" value="Genomic_DNA"/>
</dbReference>
<dbReference type="HAMAP" id="MF_01031">
    <property type="entry name" value="LeuD_type1"/>
    <property type="match status" value="1"/>
</dbReference>
<dbReference type="InterPro" id="IPR004431">
    <property type="entry name" value="3-IsopropMal_deHydase_ssu"/>
</dbReference>
<comment type="catalytic activity">
    <reaction evidence="1 10">
        <text>(2R,3S)-3-isopropylmalate = (2S)-2-isopropylmalate</text>
        <dbReference type="Rhea" id="RHEA:32287"/>
        <dbReference type="ChEBI" id="CHEBI:1178"/>
        <dbReference type="ChEBI" id="CHEBI:35121"/>
        <dbReference type="EC" id="4.2.1.33"/>
    </reaction>
</comment>
<keyword evidence="13" id="KW-1185">Reference proteome</keyword>
<evidence type="ECO:0000259" key="11">
    <source>
        <dbReference type="Pfam" id="PF00694"/>
    </source>
</evidence>
<dbReference type="GO" id="GO:0009316">
    <property type="term" value="C:3-isopropylmalate dehydratase complex"/>
    <property type="evidence" value="ECO:0007669"/>
    <property type="project" value="InterPro"/>
</dbReference>
<evidence type="ECO:0000256" key="5">
    <source>
        <dbReference type="ARBA" id="ARBA00011271"/>
    </source>
</evidence>
<evidence type="ECO:0000256" key="10">
    <source>
        <dbReference type="HAMAP-Rule" id="MF_01031"/>
    </source>
</evidence>
<keyword evidence="6 10" id="KW-0432">Leucine biosynthesis</keyword>
<dbReference type="GO" id="GO:0003861">
    <property type="term" value="F:3-isopropylmalate dehydratase activity"/>
    <property type="evidence" value="ECO:0007669"/>
    <property type="project" value="UniProtKB-UniRule"/>
</dbReference>
<evidence type="ECO:0000256" key="3">
    <source>
        <dbReference type="ARBA" id="ARBA00004729"/>
    </source>
</evidence>
<reference evidence="13" key="1">
    <citation type="submission" date="2019-01" db="EMBL/GenBank/DDBJ databases">
        <title>Sphingorhabdus lacus sp.nov., isolated from an oligotrophic freshwater lake.</title>
        <authorList>
            <person name="Park M."/>
        </authorList>
    </citation>
    <scope>NUCLEOTIDE SEQUENCE [LARGE SCALE GENOMIC DNA]</scope>
    <source>
        <strain evidence="13">IMCC1753</strain>
    </source>
</reference>
<dbReference type="InterPro" id="IPR050075">
    <property type="entry name" value="LeuD"/>
</dbReference>
<dbReference type="PANTHER" id="PTHR43345:SF5">
    <property type="entry name" value="3-ISOPROPYLMALATE DEHYDRATASE SMALL SUBUNIT"/>
    <property type="match status" value="1"/>
</dbReference>
<evidence type="ECO:0000256" key="4">
    <source>
        <dbReference type="ARBA" id="ARBA00009845"/>
    </source>
</evidence>
<dbReference type="NCBIfam" id="NF002458">
    <property type="entry name" value="PRK01641.1"/>
    <property type="match status" value="1"/>
</dbReference>
<comment type="pathway">
    <text evidence="3 10">Amino-acid biosynthesis; L-leucine biosynthesis; L-leucine from 3-methyl-2-oxobutanoate: step 2/4.</text>
</comment>
<dbReference type="NCBIfam" id="TIGR00171">
    <property type="entry name" value="leuD"/>
    <property type="match status" value="1"/>
</dbReference>
<dbReference type="RefSeq" id="WP_158901052.1">
    <property type="nucleotide sequence ID" value="NZ_CP035733.1"/>
</dbReference>
<evidence type="ECO:0000256" key="7">
    <source>
        <dbReference type="ARBA" id="ARBA00022605"/>
    </source>
</evidence>
<dbReference type="KEGG" id="slaa:EUU25_11310"/>
<evidence type="ECO:0000256" key="8">
    <source>
        <dbReference type="ARBA" id="ARBA00023239"/>
    </source>
</evidence>
<dbReference type="Proteomes" id="UP000428803">
    <property type="component" value="Chromosome"/>
</dbReference>
<keyword evidence="9 10" id="KW-0100">Branched-chain amino acid biosynthesis</keyword>
<dbReference type="UniPathway" id="UPA00048">
    <property type="reaction ID" value="UER00071"/>
</dbReference>
<dbReference type="GO" id="GO:0009098">
    <property type="term" value="P:L-leucine biosynthetic process"/>
    <property type="evidence" value="ECO:0007669"/>
    <property type="project" value="UniProtKB-UniRule"/>
</dbReference>
<evidence type="ECO:0000256" key="2">
    <source>
        <dbReference type="ARBA" id="ARBA00002695"/>
    </source>
</evidence>
<dbReference type="SUPFAM" id="SSF52016">
    <property type="entry name" value="LeuD/IlvD-like"/>
    <property type="match status" value="1"/>
</dbReference>
<dbReference type="AlphaFoldDB" id="A0A6I6LAL6"/>
<protein>
    <recommendedName>
        <fullName evidence="10">3-isopropylmalate dehydratase small subunit</fullName>
        <ecNumber evidence="10">4.2.1.33</ecNumber>
    </recommendedName>
    <alternativeName>
        <fullName evidence="10">Alpha-IPM isomerase</fullName>
        <shortName evidence="10">IPMI</shortName>
    </alternativeName>
    <alternativeName>
        <fullName evidence="10">Isopropylmalate isomerase</fullName>
    </alternativeName>
</protein>
<dbReference type="CDD" id="cd01577">
    <property type="entry name" value="IPMI_Swivel"/>
    <property type="match status" value="1"/>
</dbReference>
<evidence type="ECO:0000313" key="12">
    <source>
        <dbReference type="EMBL" id="QGY81147.1"/>
    </source>
</evidence>
<evidence type="ECO:0000256" key="1">
    <source>
        <dbReference type="ARBA" id="ARBA00000491"/>
    </source>
</evidence>
<dbReference type="PANTHER" id="PTHR43345">
    <property type="entry name" value="3-ISOPROPYLMALATE DEHYDRATASE SMALL SUBUNIT 2-RELATED-RELATED"/>
    <property type="match status" value="1"/>
</dbReference>
<dbReference type="OrthoDB" id="9777465at2"/>
<dbReference type="EC" id="4.2.1.33" evidence="10"/>
<keyword evidence="8 10" id="KW-0456">Lyase</keyword>
<keyword evidence="7 10" id="KW-0028">Amino-acid biosynthesis</keyword>
<dbReference type="Gene3D" id="3.20.19.10">
    <property type="entry name" value="Aconitase, domain 4"/>
    <property type="match status" value="1"/>
</dbReference>